<dbReference type="Gene3D" id="3.50.50.60">
    <property type="entry name" value="FAD/NAD(P)-binding domain"/>
    <property type="match status" value="1"/>
</dbReference>
<name>A0A4D6LZY9_VIGUN</name>
<keyword evidence="3" id="KW-0560">Oxidoreductase</keyword>
<gene>
    <name evidence="4" type="ORF">DEO72_LG5g1977</name>
</gene>
<protein>
    <recommendedName>
        <fullName evidence="6">Flavin-containing monooxygenase</fullName>
    </recommendedName>
</protein>
<evidence type="ECO:0008006" key="6">
    <source>
        <dbReference type="Google" id="ProtNLM"/>
    </source>
</evidence>
<proteinExistence type="predicted"/>
<sequence>MVLIRVGPSGLVTARELRKEGYRVVVLEKNHDVGGQWLYQANVEEEDHLGRKPFLKIVVVVGNSLNGQGISIELVEVAKKVNMSFRSHYKAYQ</sequence>
<dbReference type="InterPro" id="IPR036188">
    <property type="entry name" value="FAD/NAD-bd_sf"/>
</dbReference>
<dbReference type="GO" id="GO:0016491">
    <property type="term" value="F:oxidoreductase activity"/>
    <property type="evidence" value="ECO:0007669"/>
    <property type="project" value="UniProtKB-KW"/>
</dbReference>
<dbReference type="InterPro" id="IPR050346">
    <property type="entry name" value="FMO-like"/>
</dbReference>
<dbReference type="Proteomes" id="UP000501690">
    <property type="component" value="Linkage Group LG5"/>
</dbReference>
<dbReference type="EMBL" id="CP039349">
    <property type="protein sequence ID" value="QCD93901.1"/>
    <property type="molecule type" value="Genomic_DNA"/>
</dbReference>
<evidence type="ECO:0000313" key="4">
    <source>
        <dbReference type="EMBL" id="QCD93901.1"/>
    </source>
</evidence>
<dbReference type="Pfam" id="PF13450">
    <property type="entry name" value="NAD_binding_8"/>
    <property type="match status" value="1"/>
</dbReference>
<accession>A0A4D6LZY9</accession>
<reference evidence="4 5" key="1">
    <citation type="submission" date="2019-04" db="EMBL/GenBank/DDBJ databases">
        <title>An improved genome assembly and genetic linkage map for asparagus bean, Vigna unguiculata ssp. sesquipedialis.</title>
        <authorList>
            <person name="Xia Q."/>
            <person name="Zhang R."/>
            <person name="Dong Y."/>
        </authorList>
    </citation>
    <scope>NUCLEOTIDE SEQUENCE [LARGE SCALE GENOMIC DNA]</scope>
    <source>
        <tissue evidence="4">Leaf</tissue>
    </source>
</reference>
<organism evidence="4 5">
    <name type="scientific">Vigna unguiculata</name>
    <name type="common">Cowpea</name>
    <dbReference type="NCBI Taxonomy" id="3917"/>
    <lineage>
        <taxon>Eukaryota</taxon>
        <taxon>Viridiplantae</taxon>
        <taxon>Streptophyta</taxon>
        <taxon>Embryophyta</taxon>
        <taxon>Tracheophyta</taxon>
        <taxon>Spermatophyta</taxon>
        <taxon>Magnoliopsida</taxon>
        <taxon>eudicotyledons</taxon>
        <taxon>Gunneridae</taxon>
        <taxon>Pentapetalae</taxon>
        <taxon>rosids</taxon>
        <taxon>fabids</taxon>
        <taxon>Fabales</taxon>
        <taxon>Fabaceae</taxon>
        <taxon>Papilionoideae</taxon>
        <taxon>50 kb inversion clade</taxon>
        <taxon>NPAAA clade</taxon>
        <taxon>indigoferoid/millettioid clade</taxon>
        <taxon>Phaseoleae</taxon>
        <taxon>Vigna</taxon>
    </lineage>
</organism>
<evidence type="ECO:0000256" key="1">
    <source>
        <dbReference type="ARBA" id="ARBA00022630"/>
    </source>
</evidence>
<dbReference type="AlphaFoldDB" id="A0A4D6LZY9"/>
<keyword evidence="2" id="KW-0274">FAD</keyword>
<evidence type="ECO:0000313" key="5">
    <source>
        <dbReference type="Proteomes" id="UP000501690"/>
    </source>
</evidence>
<dbReference type="SUPFAM" id="SSF51905">
    <property type="entry name" value="FAD/NAD(P)-binding domain"/>
    <property type="match status" value="1"/>
</dbReference>
<evidence type="ECO:0000256" key="2">
    <source>
        <dbReference type="ARBA" id="ARBA00022827"/>
    </source>
</evidence>
<keyword evidence="5" id="KW-1185">Reference proteome</keyword>
<evidence type="ECO:0000256" key="3">
    <source>
        <dbReference type="ARBA" id="ARBA00023002"/>
    </source>
</evidence>
<keyword evidence="1" id="KW-0285">Flavoprotein</keyword>
<dbReference type="PANTHER" id="PTHR23023">
    <property type="entry name" value="DIMETHYLANILINE MONOOXYGENASE"/>
    <property type="match status" value="1"/>
</dbReference>